<keyword evidence="3 4" id="KW-0349">Heme</keyword>
<evidence type="ECO:0000313" key="6">
    <source>
        <dbReference type="EMBL" id="KAF9603862.1"/>
    </source>
</evidence>
<comment type="caution">
    <text evidence="6">The sequence shown here is derived from an EMBL/GenBank/DDBJ whole genome shotgun (WGS) entry which is preliminary data.</text>
</comment>
<dbReference type="PRINTS" id="PR00463">
    <property type="entry name" value="EP450I"/>
</dbReference>
<evidence type="ECO:0008006" key="8">
    <source>
        <dbReference type="Google" id="ProtNLM"/>
    </source>
</evidence>
<dbReference type="GO" id="GO:0004497">
    <property type="term" value="F:monooxygenase activity"/>
    <property type="evidence" value="ECO:0007669"/>
    <property type="project" value="UniProtKB-KW"/>
</dbReference>
<dbReference type="GO" id="GO:0005506">
    <property type="term" value="F:iron ion binding"/>
    <property type="evidence" value="ECO:0007669"/>
    <property type="project" value="InterPro"/>
</dbReference>
<dbReference type="AlphaFoldDB" id="A0A835LT32"/>
<evidence type="ECO:0000256" key="3">
    <source>
        <dbReference type="PIRSR" id="PIRSR602401-1"/>
    </source>
</evidence>
<comment type="cofactor">
    <cofactor evidence="3">
        <name>heme</name>
        <dbReference type="ChEBI" id="CHEBI:30413"/>
    </cofactor>
</comment>
<keyword evidence="1 3" id="KW-0479">Metal-binding</keyword>
<dbReference type="GO" id="GO:0016705">
    <property type="term" value="F:oxidoreductase activity, acting on paired donors, with incorporation or reduction of molecular oxygen"/>
    <property type="evidence" value="ECO:0007669"/>
    <property type="project" value="InterPro"/>
</dbReference>
<name>A0A835LT32_9MAGN</name>
<organism evidence="6 7">
    <name type="scientific">Coptis chinensis</name>
    <dbReference type="NCBI Taxonomy" id="261450"/>
    <lineage>
        <taxon>Eukaryota</taxon>
        <taxon>Viridiplantae</taxon>
        <taxon>Streptophyta</taxon>
        <taxon>Embryophyta</taxon>
        <taxon>Tracheophyta</taxon>
        <taxon>Spermatophyta</taxon>
        <taxon>Magnoliopsida</taxon>
        <taxon>Ranunculales</taxon>
        <taxon>Ranunculaceae</taxon>
        <taxon>Coptidoideae</taxon>
        <taxon>Coptis</taxon>
    </lineage>
</organism>
<dbReference type="SUPFAM" id="SSF48264">
    <property type="entry name" value="Cytochrome P450"/>
    <property type="match status" value="1"/>
</dbReference>
<dbReference type="InterPro" id="IPR002401">
    <property type="entry name" value="Cyt_P450_E_grp-I"/>
</dbReference>
<accession>A0A835LT32</accession>
<evidence type="ECO:0000313" key="7">
    <source>
        <dbReference type="Proteomes" id="UP000631114"/>
    </source>
</evidence>
<feature type="signal peptide" evidence="5">
    <location>
        <begin position="1"/>
        <end position="17"/>
    </location>
</feature>
<dbReference type="Proteomes" id="UP000631114">
    <property type="component" value="Unassembled WGS sequence"/>
</dbReference>
<dbReference type="GO" id="GO:0016132">
    <property type="term" value="P:brassinosteroid biosynthetic process"/>
    <property type="evidence" value="ECO:0007669"/>
    <property type="project" value="TreeGrafter"/>
</dbReference>
<dbReference type="PANTHER" id="PTHR24286:SF305">
    <property type="entry name" value="CYTOCHROME P450 708A2"/>
    <property type="match status" value="1"/>
</dbReference>
<comment type="similarity">
    <text evidence="4">Belongs to the cytochrome P450 family.</text>
</comment>
<dbReference type="Gene3D" id="3.30.300.130">
    <property type="entry name" value="Fe-S cluster assembly (FSCA)"/>
    <property type="match status" value="1"/>
</dbReference>
<proteinExistence type="inferred from homology"/>
<dbReference type="GO" id="GO:0020037">
    <property type="term" value="F:heme binding"/>
    <property type="evidence" value="ECO:0007669"/>
    <property type="project" value="InterPro"/>
</dbReference>
<dbReference type="EMBL" id="JADFTS010000006">
    <property type="protein sequence ID" value="KAF9603862.1"/>
    <property type="molecule type" value="Genomic_DNA"/>
</dbReference>
<evidence type="ECO:0000256" key="1">
    <source>
        <dbReference type="ARBA" id="ARBA00022723"/>
    </source>
</evidence>
<keyword evidence="5" id="KW-0732">Signal</keyword>
<dbReference type="CDD" id="cd11043">
    <property type="entry name" value="CYP90-like"/>
    <property type="match status" value="1"/>
</dbReference>
<dbReference type="GO" id="GO:0044550">
    <property type="term" value="P:secondary metabolite biosynthetic process"/>
    <property type="evidence" value="ECO:0007669"/>
    <property type="project" value="UniProtKB-ARBA"/>
</dbReference>
<evidence type="ECO:0000256" key="5">
    <source>
        <dbReference type="SAM" id="SignalP"/>
    </source>
</evidence>
<dbReference type="PROSITE" id="PS00086">
    <property type="entry name" value="CYTOCHROME_P450"/>
    <property type="match status" value="1"/>
</dbReference>
<protein>
    <recommendedName>
        <fullName evidence="8">Cytochrome P450</fullName>
    </recommendedName>
</protein>
<dbReference type="Gene3D" id="1.10.630.10">
    <property type="entry name" value="Cytochrome P450"/>
    <property type="match status" value="1"/>
</dbReference>
<dbReference type="InterPro" id="IPR034904">
    <property type="entry name" value="FSCA_dom_sf"/>
</dbReference>
<sequence length="552" mass="62932">MWSLFVIVLALVIVCTTHWVYRWKNPISNGKLPPGSMGLPIVGETLCLFTSQSSFDIHPFIKSRIKRVTFTPTVEHCSMATIIGLCIRVKLLRSLPSRFKAIMVKERIEERGRESLVHPVNSIAEPPNLLLIGYHVVPPNRSSPAALNRYGPVFKTNLARRPIVISTDPEFSHFIFQQEGNSVELYIWFLDYFKNLIEKKNLNIHKYVRNMVLDYFGTEKQKERLLMEMEEMARRNIGIWSKQASIEVKEVTTTMAFGLASKKLLSYDPNNHLENLKDMFTGFLQGLMAFPLNVPGTAYHKCLKDQGRAMKVLKDMVEERFNSPGSQHQDFLDVVIEEMKKDEPVFNVEGAAYLVFAILLASFETISLALTLAIKFISEHPVVLKELKNEHERILRCRQNVNSQITWNEYKSMTFTSHVIDETLRLGNIAPLIFRRATKDIQVGGYTIPSGWAIVVCPPAIHLNPEKYEDPLAFNPWRWEGQGSNTASKNFMPFGGGMRLCAGSEYTKLQISVVLHFLVTKYRWTNIKGGEIVQTLGIAFPNGLHIKVTENN</sequence>
<keyword evidence="4" id="KW-0560">Oxidoreductase</keyword>
<feature type="chain" id="PRO_5032861771" description="Cytochrome P450" evidence="5">
    <location>
        <begin position="18"/>
        <end position="552"/>
    </location>
</feature>
<dbReference type="OrthoDB" id="1372046at2759"/>
<keyword evidence="4" id="KW-0503">Monooxygenase</keyword>
<dbReference type="PRINTS" id="PR00385">
    <property type="entry name" value="P450"/>
</dbReference>
<keyword evidence="2 3" id="KW-0408">Iron</keyword>
<dbReference type="PANTHER" id="PTHR24286">
    <property type="entry name" value="CYTOCHROME P450 26"/>
    <property type="match status" value="1"/>
</dbReference>
<reference evidence="6 7" key="1">
    <citation type="submission" date="2020-10" db="EMBL/GenBank/DDBJ databases">
        <title>The Coptis chinensis genome and diversification of protoberbering-type alkaloids.</title>
        <authorList>
            <person name="Wang B."/>
            <person name="Shu S."/>
            <person name="Song C."/>
            <person name="Liu Y."/>
        </authorList>
    </citation>
    <scope>NUCLEOTIDE SEQUENCE [LARGE SCALE GENOMIC DNA]</scope>
    <source>
        <strain evidence="6">HL-2020</strain>
        <tissue evidence="6">Leaf</tissue>
    </source>
</reference>
<evidence type="ECO:0000256" key="4">
    <source>
        <dbReference type="RuleBase" id="RU000461"/>
    </source>
</evidence>
<evidence type="ECO:0000256" key="2">
    <source>
        <dbReference type="ARBA" id="ARBA00023004"/>
    </source>
</evidence>
<feature type="binding site" description="axial binding residue" evidence="3">
    <location>
        <position position="501"/>
    </location>
    <ligand>
        <name>heme</name>
        <dbReference type="ChEBI" id="CHEBI:30413"/>
    </ligand>
    <ligandPart>
        <name>Fe</name>
        <dbReference type="ChEBI" id="CHEBI:18248"/>
    </ligandPart>
</feature>
<dbReference type="GO" id="GO:0010268">
    <property type="term" value="P:brassinosteroid homeostasis"/>
    <property type="evidence" value="ECO:0007669"/>
    <property type="project" value="TreeGrafter"/>
</dbReference>
<keyword evidence="7" id="KW-1185">Reference proteome</keyword>
<gene>
    <name evidence="6" type="ORF">IFM89_038120</name>
</gene>
<dbReference type="Pfam" id="PF00067">
    <property type="entry name" value="p450"/>
    <property type="match status" value="1"/>
</dbReference>
<dbReference type="InterPro" id="IPR001128">
    <property type="entry name" value="Cyt_P450"/>
</dbReference>
<dbReference type="GO" id="GO:0016125">
    <property type="term" value="P:sterol metabolic process"/>
    <property type="evidence" value="ECO:0007669"/>
    <property type="project" value="TreeGrafter"/>
</dbReference>
<dbReference type="InterPro" id="IPR036396">
    <property type="entry name" value="Cyt_P450_sf"/>
</dbReference>
<dbReference type="InterPro" id="IPR017972">
    <property type="entry name" value="Cyt_P450_CS"/>
</dbReference>